<dbReference type="PANTHER" id="PTHR31373:SF17">
    <property type="entry name" value="OS06G0652100 PROTEIN"/>
    <property type="match status" value="1"/>
</dbReference>
<dbReference type="PANTHER" id="PTHR31373">
    <property type="entry name" value="OS06G0652100 PROTEIN"/>
    <property type="match status" value="1"/>
</dbReference>
<sequence>MFVFSDMEFDEASSNPWETDYEAIVRKFNEKCYGDAVPQIIFWNLRDSRAVPVPARQKGVVLVSGFSKNLLALFLDNVGELGPEEAMQSAIDNIKEDMKEAVEKKTE</sequence>
<name>A0A8D8R9P2_9HEMI</name>
<evidence type="ECO:0000313" key="2">
    <source>
        <dbReference type="EMBL" id="CAG6646975.1"/>
    </source>
</evidence>
<organism evidence="2">
    <name type="scientific">Cacopsylla melanoneura</name>
    <dbReference type="NCBI Taxonomy" id="428564"/>
    <lineage>
        <taxon>Eukaryota</taxon>
        <taxon>Metazoa</taxon>
        <taxon>Ecdysozoa</taxon>
        <taxon>Arthropoda</taxon>
        <taxon>Hexapoda</taxon>
        <taxon>Insecta</taxon>
        <taxon>Pterygota</taxon>
        <taxon>Neoptera</taxon>
        <taxon>Paraneoptera</taxon>
        <taxon>Hemiptera</taxon>
        <taxon>Sternorrhyncha</taxon>
        <taxon>Psylloidea</taxon>
        <taxon>Psyllidae</taxon>
        <taxon>Psyllinae</taxon>
        <taxon>Cacopsylla</taxon>
    </lineage>
</organism>
<dbReference type="EMBL" id="HBUF01144622">
    <property type="protein sequence ID" value="CAG6646976.1"/>
    <property type="molecule type" value="Transcribed_RNA"/>
</dbReference>
<dbReference type="InterPro" id="IPR011205">
    <property type="entry name" value="UCP015417_vWA"/>
</dbReference>
<dbReference type="InterPro" id="IPR056690">
    <property type="entry name" value="DUF7788"/>
</dbReference>
<protein>
    <submittedName>
        <fullName evidence="2">Uncharacterized protein L728</fullName>
    </submittedName>
</protein>
<accession>A0A8D8R9P2</accession>
<dbReference type="Pfam" id="PF25043">
    <property type="entry name" value="DUF7788"/>
    <property type="match status" value="1"/>
</dbReference>
<dbReference type="EMBL" id="HBUF01144621">
    <property type="protein sequence ID" value="CAG6646975.1"/>
    <property type="molecule type" value="Transcribed_RNA"/>
</dbReference>
<dbReference type="AlphaFoldDB" id="A0A8D8R9P2"/>
<reference evidence="2" key="1">
    <citation type="submission" date="2021-05" db="EMBL/GenBank/DDBJ databases">
        <authorList>
            <person name="Alioto T."/>
            <person name="Alioto T."/>
            <person name="Gomez Garrido J."/>
        </authorList>
    </citation>
    <scope>NUCLEOTIDE SEQUENCE</scope>
</reference>
<feature type="domain" description="DUF7788" evidence="1">
    <location>
        <begin position="1"/>
        <end position="101"/>
    </location>
</feature>
<proteinExistence type="predicted"/>
<evidence type="ECO:0000259" key="1">
    <source>
        <dbReference type="Pfam" id="PF25043"/>
    </source>
</evidence>